<gene>
    <name evidence="1" type="ORF">ACS15_0284</name>
</gene>
<organism evidence="1 2">
    <name type="scientific">Ralstonia insidiosa</name>
    <dbReference type="NCBI Taxonomy" id="190721"/>
    <lineage>
        <taxon>Bacteria</taxon>
        <taxon>Pseudomonadati</taxon>
        <taxon>Pseudomonadota</taxon>
        <taxon>Betaproteobacteria</taxon>
        <taxon>Burkholderiales</taxon>
        <taxon>Burkholderiaceae</taxon>
        <taxon>Ralstonia</taxon>
    </lineage>
</organism>
<evidence type="ECO:0000313" key="2">
    <source>
        <dbReference type="Proteomes" id="UP000077927"/>
    </source>
</evidence>
<dbReference type="AlphaFoldDB" id="A0AAC9BES2"/>
<dbReference type="EMBL" id="CP012605">
    <property type="protein sequence ID" value="ANH71635.1"/>
    <property type="molecule type" value="Genomic_DNA"/>
</dbReference>
<proteinExistence type="predicted"/>
<sequence>MVVAFDPGLHELTGLRWERDGLANFNIFSCFVRYIDKHQGKR</sequence>
<evidence type="ECO:0000313" key="1">
    <source>
        <dbReference type="EMBL" id="ANH71635.1"/>
    </source>
</evidence>
<reference evidence="1 2" key="1">
    <citation type="submission" date="2015-09" db="EMBL/GenBank/DDBJ databases">
        <authorList>
            <person name="Xu Y."/>
            <person name="Nagy A."/>
            <person name="Liu N.T."/>
            <person name="Nou X."/>
        </authorList>
    </citation>
    <scope>NUCLEOTIDE SEQUENCE [LARGE SCALE GENOMIC DNA]</scope>
    <source>
        <strain evidence="1 2">FC1138</strain>
    </source>
</reference>
<name>A0AAC9BES2_9RALS</name>
<dbReference type="KEGG" id="rin:ACS15_0284"/>
<protein>
    <submittedName>
        <fullName evidence="1">Uncharacterized protein</fullName>
    </submittedName>
</protein>
<accession>A0AAC9BES2</accession>
<dbReference type="Proteomes" id="UP000077927">
    <property type="component" value="Chromosome 1"/>
</dbReference>